<accession>A0A0A9D1G1</accession>
<proteinExistence type="predicted"/>
<evidence type="ECO:0000313" key="1">
    <source>
        <dbReference type="EMBL" id="JAD81606.1"/>
    </source>
</evidence>
<dbReference type="EMBL" id="GBRH01216289">
    <property type="protein sequence ID" value="JAD81606.1"/>
    <property type="molecule type" value="Transcribed_RNA"/>
</dbReference>
<reference evidence="1" key="1">
    <citation type="submission" date="2014-09" db="EMBL/GenBank/DDBJ databases">
        <authorList>
            <person name="Magalhaes I.L.F."/>
            <person name="Oliveira U."/>
            <person name="Santos F.R."/>
            <person name="Vidigal T.H.D.A."/>
            <person name="Brescovit A.D."/>
            <person name="Santos A.J."/>
        </authorList>
    </citation>
    <scope>NUCLEOTIDE SEQUENCE</scope>
    <source>
        <tissue evidence="1">Shoot tissue taken approximately 20 cm above the soil surface</tissue>
    </source>
</reference>
<organism evidence="1">
    <name type="scientific">Arundo donax</name>
    <name type="common">Giant reed</name>
    <name type="synonym">Donax arundinaceus</name>
    <dbReference type="NCBI Taxonomy" id="35708"/>
    <lineage>
        <taxon>Eukaryota</taxon>
        <taxon>Viridiplantae</taxon>
        <taxon>Streptophyta</taxon>
        <taxon>Embryophyta</taxon>
        <taxon>Tracheophyta</taxon>
        <taxon>Spermatophyta</taxon>
        <taxon>Magnoliopsida</taxon>
        <taxon>Liliopsida</taxon>
        <taxon>Poales</taxon>
        <taxon>Poaceae</taxon>
        <taxon>PACMAD clade</taxon>
        <taxon>Arundinoideae</taxon>
        <taxon>Arundineae</taxon>
        <taxon>Arundo</taxon>
    </lineage>
</organism>
<dbReference type="AlphaFoldDB" id="A0A0A9D1G1"/>
<name>A0A0A9D1G1_ARUDO</name>
<reference evidence="1" key="2">
    <citation type="journal article" date="2015" name="Data Brief">
        <title>Shoot transcriptome of the giant reed, Arundo donax.</title>
        <authorList>
            <person name="Barrero R.A."/>
            <person name="Guerrero F.D."/>
            <person name="Moolhuijzen P."/>
            <person name="Goolsby J.A."/>
            <person name="Tidwell J."/>
            <person name="Bellgard S.E."/>
            <person name="Bellgard M.I."/>
        </authorList>
    </citation>
    <scope>NUCLEOTIDE SEQUENCE</scope>
    <source>
        <tissue evidence="1">Shoot tissue taken approximately 20 cm above the soil surface</tissue>
    </source>
</reference>
<sequence>MTNILLHLRRLLRIQMLLSTISINKKCRAYLRQLVINSPFRKFAIIHLNIKKSKVQTDESVKHPVVNNFEVQTLGFIEPYQVRIHRLWKHTTISLTKVDDKFWLLIQSDQITLNLFYKALKS</sequence>
<protein>
    <submittedName>
        <fullName evidence="1">Uncharacterized protein</fullName>
    </submittedName>
</protein>